<organism evidence="17 18">
    <name type="scientific">Pelecanoides urinatrix</name>
    <name type="common">Common diving petrel</name>
    <name type="synonym">Procellaria urinatrix</name>
    <dbReference type="NCBI Taxonomy" id="37079"/>
    <lineage>
        <taxon>Eukaryota</taxon>
        <taxon>Metazoa</taxon>
        <taxon>Chordata</taxon>
        <taxon>Craniata</taxon>
        <taxon>Vertebrata</taxon>
        <taxon>Euteleostomi</taxon>
        <taxon>Archelosauria</taxon>
        <taxon>Archosauria</taxon>
        <taxon>Dinosauria</taxon>
        <taxon>Saurischia</taxon>
        <taxon>Theropoda</taxon>
        <taxon>Coelurosauria</taxon>
        <taxon>Aves</taxon>
        <taxon>Neognathae</taxon>
        <taxon>Neoaves</taxon>
        <taxon>Aequornithes</taxon>
        <taxon>Procellariiformes</taxon>
        <taxon>Procellariidae</taxon>
        <taxon>Pelecanoides</taxon>
    </lineage>
</organism>
<comment type="subcellular location">
    <subcellularLocation>
        <location evidence="1">Cell membrane</location>
    </subcellularLocation>
    <subcellularLocation>
        <location evidence="2">Cytoplasm</location>
    </subcellularLocation>
</comment>
<dbReference type="Gene3D" id="3.40.50.11500">
    <property type="match status" value="1"/>
</dbReference>
<dbReference type="EMBL" id="VZTQ01014337">
    <property type="protein sequence ID" value="NXT43431.1"/>
    <property type="molecule type" value="Genomic_DNA"/>
</dbReference>
<dbReference type="InterPro" id="IPR005112">
    <property type="entry name" value="dDENN_dom"/>
</dbReference>
<evidence type="ECO:0000313" key="17">
    <source>
        <dbReference type="EMBL" id="NXT43431.1"/>
    </source>
</evidence>
<dbReference type="Pfam" id="PF03456">
    <property type="entry name" value="uDENN"/>
    <property type="match status" value="1"/>
</dbReference>
<evidence type="ECO:0000313" key="18">
    <source>
        <dbReference type="Proteomes" id="UP000555367"/>
    </source>
</evidence>
<dbReference type="Proteomes" id="UP000555367">
    <property type="component" value="Unassembled WGS sequence"/>
</dbReference>
<dbReference type="PANTHER" id="PTHR13008:SF7">
    <property type="entry name" value="MAP KINASE-ACTIVATING DEATH DOMAIN PROTEIN"/>
    <property type="match status" value="1"/>
</dbReference>
<dbReference type="GO" id="GO:0032483">
    <property type="term" value="P:regulation of Rab protein signal transduction"/>
    <property type="evidence" value="ECO:0007669"/>
    <property type="project" value="TreeGrafter"/>
</dbReference>
<evidence type="ECO:0000256" key="14">
    <source>
        <dbReference type="SAM" id="MobiDB-lite"/>
    </source>
</evidence>
<feature type="domain" description="UDENN" evidence="16">
    <location>
        <begin position="16"/>
        <end position="574"/>
    </location>
</feature>
<proteinExistence type="inferred from homology"/>
<comment type="similarity">
    <text evidence="3">Belongs to the MADD family.</text>
</comment>
<dbReference type="GO" id="GO:0005085">
    <property type="term" value="F:guanyl-nucleotide exchange factor activity"/>
    <property type="evidence" value="ECO:0007669"/>
    <property type="project" value="UniProtKB-KW"/>
</dbReference>
<dbReference type="PROSITE" id="PS50211">
    <property type="entry name" value="DENN"/>
    <property type="match status" value="1"/>
</dbReference>
<evidence type="ECO:0000256" key="15">
    <source>
        <dbReference type="SAM" id="SignalP"/>
    </source>
</evidence>
<dbReference type="GO" id="GO:0005829">
    <property type="term" value="C:cytosol"/>
    <property type="evidence" value="ECO:0007669"/>
    <property type="project" value="TreeGrafter"/>
</dbReference>
<reference evidence="17 18" key="1">
    <citation type="submission" date="2019-09" db="EMBL/GenBank/DDBJ databases">
        <title>Bird 10,000 Genomes (B10K) Project - Family phase.</title>
        <authorList>
            <person name="Zhang G."/>
        </authorList>
    </citation>
    <scope>NUCLEOTIDE SEQUENCE [LARGE SCALE GENOMIC DNA]</scope>
    <source>
        <strain evidence="17">B10K-DU-012-45</strain>
    </source>
</reference>
<evidence type="ECO:0000256" key="5">
    <source>
        <dbReference type="ARBA" id="ARBA00022475"/>
    </source>
</evidence>
<dbReference type="InterPro" id="IPR001194">
    <property type="entry name" value="cDENN_dom"/>
</dbReference>
<evidence type="ECO:0000256" key="7">
    <source>
        <dbReference type="ARBA" id="ARBA00022658"/>
    </source>
</evidence>
<evidence type="ECO:0000256" key="2">
    <source>
        <dbReference type="ARBA" id="ARBA00004496"/>
    </source>
</evidence>
<gene>
    <name evidence="17" type="primary">Madd</name>
    <name evidence="17" type="ORF">PELURI_R09821</name>
</gene>
<dbReference type="SMART" id="SM00800">
    <property type="entry name" value="uDENN"/>
    <property type="match status" value="1"/>
</dbReference>
<feature type="non-terminal residue" evidence="17">
    <location>
        <position position="1665"/>
    </location>
</feature>
<dbReference type="OrthoDB" id="6282239at2759"/>
<evidence type="ECO:0000256" key="4">
    <source>
        <dbReference type="ARBA" id="ARBA00017868"/>
    </source>
</evidence>
<evidence type="ECO:0000256" key="12">
    <source>
        <dbReference type="ARBA" id="ARBA00079552"/>
    </source>
</evidence>
<keyword evidence="8" id="KW-0053">Apoptosis</keyword>
<evidence type="ECO:0000256" key="3">
    <source>
        <dbReference type="ARBA" id="ARBA00005978"/>
    </source>
</evidence>
<dbReference type="FunFam" id="3.40.50.11500:FF:000002">
    <property type="entry name" value="MAP kinase-activating death domain protein-like Protein"/>
    <property type="match status" value="1"/>
</dbReference>
<dbReference type="InterPro" id="IPR056574">
    <property type="entry name" value="Death_MADD"/>
</dbReference>
<dbReference type="InterPro" id="IPR057469">
    <property type="entry name" value="PH_MADD"/>
</dbReference>
<feature type="compositionally biased region" description="Basic residues" evidence="14">
    <location>
        <begin position="166"/>
        <end position="177"/>
    </location>
</feature>
<feature type="compositionally biased region" description="Low complexity" evidence="14">
    <location>
        <begin position="1177"/>
        <end position="1188"/>
    </location>
</feature>
<dbReference type="SMART" id="SM00801">
    <property type="entry name" value="dDENN"/>
    <property type="match status" value="1"/>
</dbReference>
<feature type="region of interest" description="Disordered" evidence="14">
    <location>
        <begin position="747"/>
        <end position="860"/>
    </location>
</feature>
<comment type="caution">
    <text evidence="17">The sequence shown here is derived from an EMBL/GenBank/DDBJ whole genome shotgun (WGS) entry which is preliminary data.</text>
</comment>
<feature type="compositionally biased region" description="Low complexity" evidence="14">
    <location>
        <begin position="710"/>
        <end position="722"/>
    </location>
</feature>
<feature type="region of interest" description="Disordered" evidence="14">
    <location>
        <begin position="109"/>
        <end position="177"/>
    </location>
</feature>
<evidence type="ECO:0000256" key="6">
    <source>
        <dbReference type="ARBA" id="ARBA00022490"/>
    </source>
</evidence>
<protein>
    <recommendedName>
        <fullName evidence="4">MAP kinase-activating death domain protein</fullName>
    </recommendedName>
    <alternativeName>
        <fullName evidence="12">Rab3 GDP/GTP exchange factor</fullName>
    </alternativeName>
    <alternativeName>
        <fullName evidence="13">Rab3 GDP/GTP exchange protein</fullName>
    </alternativeName>
</protein>
<comment type="function">
    <text evidence="10">Guanyl-nucleotide exchange factor that regulates small GTPases of the Rab family. Converts GDP-bound inactive form of RAB27A and RAB27B to the GTP-bound active forms. Converts GDP-bound inactive form of RAB3A, RAB3C and RAB3D to the GTP-bound active forms, GTPases involved in synaptic vesicle exocytosis and vesicle secretion. Plays a role in synaptic vesicle formation and in vesicle trafficking at the neuromuscular junction. Involved in up-regulating a post-docking step of synaptic exocytosis in central synapses. Probably by binding to the motor proteins KIF1B and KIF1A, mediates motor-dependent transport of GTP-RAB3A-positive vesicles to the presynaptic nerve terminals. Plays a role in TNFA-mediated activation of the MAPK pathway, including ERK1/2. May link TNFRSF1A with MAP kinase activation. May be involved in the regulation of TNFA-induced apoptosis.</text>
</comment>
<keyword evidence="7" id="KW-0344">Guanine-nucleotide releasing factor</keyword>
<feature type="compositionally biased region" description="Polar residues" evidence="14">
    <location>
        <begin position="698"/>
        <end position="709"/>
    </location>
</feature>
<feature type="region of interest" description="Disordered" evidence="14">
    <location>
        <begin position="1069"/>
        <end position="1124"/>
    </location>
</feature>
<dbReference type="SMART" id="SM00799">
    <property type="entry name" value="DENN"/>
    <property type="match status" value="1"/>
</dbReference>
<feature type="compositionally biased region" description="Low complexity" evidence="14">
    <location>
        <begin position="138"/>
        <end position="150"/>
    </location>
</feature>
<keyword evidence="5" id="KW-1003">Cell membrane</keyword>
<dbReference type="InterPro" id="IPR037516">
    <property type="entry name" value="Tripartite_DENN"/>
</dbReference>
<feature type="compositionally biased region" description="Acidic residues" evidence="14">
    <location>
        <begin position="624"/>
        <end position="639"/>
    </location>
</feature>
<sequence length="1665" mass="186344">IGRYQRFLLALVNYVHFFCFLFCRQPSSDSVAQTPELLRRYPLEDHVDFPLPPDVVFFCQPEGCLSVRQKRMSFRDDTSFVFTLTDKDTGVIRYGICVNFYRSFQKRVPKEKGEGTGGHRAREGQKIPKSGDASAPQEEVGTESSESGSSLQAPSTESTPDVNRSPRSKRLAKGSHRSRNSTLTSLCILSHYPFFSTFRECLYTLKRLVDCCSERLLGKKLGIPRGVQRDTMWRIFTGSLLVEEKSSALLHDLREIEAWIYRLLRSPMPVAGQKRVDVEVLPHELQPALTFALPDPSRFTLVDFPLHLPLELLGVDACLQVLTCILLEHKVVLQSRDYNALSMSVMAFVAMIYPLEYMFPVIPLLPTCMASAEQLLLAPTPYIIGVPASFFLYKLDFKMPDDVWLIDLDTNRVIVPTNAESLPTLPEPEASELKKHLKQALASMSLNTQPILNLEKFHEGQEVPLLLGRPQNDLQSTPSTEFNPLIYGNDVDSVDVATRVAMVRFFNSPNVLQGFQMHTRTLRLFPRPVVAFQANSFLASRPKQTPFADKLSRTQAVEYFGEWSLNPTNYAFQRIHNNMFDPALIGDKPKWYAHQLQPIHYRVYDSNSQLAEALNVTVEKETDSDLTDDSGSDSVDYDDSSSSYSSLGDFVSEMMKCDINGDTPNVDPLTHAALGDASEVEFDDFQEYTGDLDEQAMDSENSQENNQPRSSSSTTASSSPSTVIHGVNHESADSAEMEEKLVAGFSNHLPSLPLQPSFPKISLDRRENDSTAGSMSSSEGVVRKREYDNPYFEPQYGFPTEDEDDEQEESYTPRFNQNLNGSRQKLLRPNSLKLANDSDADSDSRASSPNSTVSNNSSEGFGGIMSFASSLYRNHSTSFSLSNLALPTKVGRDKNTPFPSLKVFGLNTIMEIITEAGPVSNEGNRRALVDQKSSVIKHSPTVKRESPSPQGRASNSSENQQFLKEVVHNVLDGQGVGWLNMKRVRRLLESEQLRVFVLSKLNRTIQSEEDAQQDVIQDVEISRKVYKGMLDLLKCTVLSLEQSYANAGLGGMASVFGLLEIAHTHYYNKEPEKRKRSPTDGSVTPVGRDPASSPRVEPKPAMQLPVPQLMPKAPSPAGKGPREFDTRSLKEENFIASIELWNKHQEVKKQKSLEKTRPEGVKHFDLGETDEKKSQISADSGLSLASGSQKSDFDSIPSGGPAVMVRSTSQDSEVSTVVSNSSGETLGADSDLSSNAGDGPSVENGGNLTGSRGTVSDSEIETNSATSTIFAKSHNLKQSVKDSKGSTPARGPEDGNQRVYLYEGLLGRDKGSVWDQLEDAAMETFSMSKERSTLWDQMQFWEDAFLDAVMLEREGMGMDQGPQEMIDRYLSLGEHDRKRLEDDEDRLLATLLHNMIAYMLMIKVNKNDIRKKVRRLMGKSHIGLMHSQQINDILDKLANLNGRELPVRPSGSRHIKKQTFVVHAGTDTTGDIFFMEVCDDCIVLRSNIGTVYERWWYEKLINMTYCPKTKVLCLWRRNGQETQLNKFYTKKCRELYYCVKDSMERAAARQQSIKPGPELGGEFPVQDMKTGEGGLLQVTLEGINLKFMHSQVFIELNHIKKCNTVRGVFVLEEFVPETKEVVSHKYKTPMAHEICYSVLCLFSYVAAIRGKEAENKSKPPRPVSS</sequence>
<feature type="chain" id="PRO_5029552281" description="MAP kinase-activating death domain protein" evidence="15">
    <location>
        <begin position="24"/>
        <end position="1665"/>
    </location>
</feature>
<evidence type="ECO:0000256" key="13">
    <source>
        <dbReference type="ARBA" id="ARBA00081633"/>
    </source>
</evidence>
<evidence type="ECO:0000256" key="1">
    <source>
        <dbReference type="ARBA" id="ARBA00004236"/>
    </source>
</evidence>
<comment type="subunit">
    <text evidence="11">Interacts (via death domain) with TNFRSF1A (via death domain). Interacts with PIDD1. Interacts with YWHAZ. Interacts (via death domain) with KIF1B; links the motor KIF1B to Rab3-carrying vesicles in anterograde synaptic vesicle transport. Interacts with KIF1A. Interacts (via uDENN domain) with RAB3A, RAB3B, RAB3C and RAB3D; the GTP-bound form of the Rab proteins is preferred for interaction.</text>
</comment>
<keyword evidence="9" id="KW-0472">Membrane</keyword>
<dbReference type="PANTHER" id="PTHR13008">
    <property type="entry name" value="MAP-KINASE ACTIVATING DEATH DOMAIN PROTEIN MADD /DENN/AEX-3 C.ELEGANS"/>
    <property type="match status" value="1"/>
</dbReference>
<feature type="compositionally biased region" description="Polar residues" evidence="14">
    <location>
        <begin position="1206"/>
        <end position="1224"/>
    </location>
</feature>
<dbReference type="Pfam" id="PF23629">
    <property type="entry name" value="Death_MADD"/>
    <property type="match status" value="1"/>
</dbReference>
<evidence type="ECO:0000259" key="16">
    <source>
        <dbReference type="PROSITE" id="PS50211"/>
    </source>
</evidence>
<dbReference type="Pfam" id="PF02141">
    <property type="entry name" value="DENN"/>
    <property type="match status" value="1"/>
</dbReference>
<evidence type="ECO:0000256" key="10">
    <source>
        <dbReference type="ARBA" id="ARBA00060181"/>
    </source>
</evidence>
<dbReference type="Gene3D" id="3.30.450.200">
    <property type="match status" value="1"/>
</dbReference>
<feature type="signal peptide" evidence="15">
    <location>
        <begin position="1"/>
        <end position="23"/>
    </location>
</feature>
<dbReference type="GO" id="GO:0006915">
    <property type="term" value="P:apoptotic process"/>
    <property type="evidence" value="ECO:0007669"/>
    <property type="project" value="UniProtKB-KW"/>
</dbReference>
<evidence type="ECO:0000256" key="11">
    <source>
        <dbReference type="ARBA" id="ARBA00064743"/>
    </source>
</evidence>
<feature type="compositionally biased region" description="Polar residues" evidence="14">
    <location>
        <begin position="813"/>
        <end position="823"/>
    </location>
</feature>
<dbReference type="Pfam" id="PF25328">
    <property type="entry name" value="PH_MADD"/>
    <property type="match status" value="1"/>
</dbReference>
<feature type="region of interest" description="Disordered" evidence="14">
    <location>
        <begin position="696"/>
        <end position="725"/>
    </location>
</feature>
<evidence type="ECO:0000256" key="9">
    <source>
        <dbReference type="ARBA" id="ARBA00023136"/>
    </source>
</evidence>
<dbReference type="InterPro" id="IPR005113">
    <property type="entry name" value="uDENN_dom"/>
</dbReference>
<feature type="compositionally biased region" description="Polar residues" evidence="14">
    <location>
        <begin position="770"/>
        <end position="779"/>
    </location>
</feature>
<accession>A0A7L3CIZ8</accession>
<feature type="compositionally biased region" description="Acidic residues" evidence="14">
    <location>
        <begin position="800"/>
        <end position="809"/>
    </location>
</feature>
<dbReference type="InterPro" id="IPR043153">
    <property type="entry name" value="DENN_C"/>
</dbReference>
<feature type="region of interest" description="Disordered" evidence="14">
    <location>
        <begin position="618"/>
        <end position="643"/>
    </location>
</feature>
<dbReference type="InterPro" id="IPR039980">
    <property type="entry name" value="MADD"/>
</dbReference>
<name>A0A7L3CIZ8_PELUR</name>
<feature type="region of interest" description="Disordered" evidence="14">
    <location>
        <begin position="930"/>
        <end position="959"/>
    </location>
</feature>
<feature type="region of interest" description="Disordered" evidence="14">
    <location>
        <begin position="1146"/>
        <end position="1296"/>
    </location>
</feature>
<feature type="compositionally biased region" description="Polar residues" evidence="14">
    <location>
        <begin position="151"/>
        <end position="162"/>
    </location>
</feature>
<dbReference type="GO" id="GO:0005886">
    <property type="term" value="C:plasma membrane"/>
    <property type="evidence" value="ECO:0007669"/>
    <property type="project" value="UniProtKB-SubCell"/>
</dbReference>
<keyword evidence="6" id="KW-0963">Cytoplasm</keyword>
<evidence type="ECO:0000256" key="8">
    <source>
        <dbReference type="ARBA" id="ARBA00022703"/>
    </source>
</evidence>
<feature type="non-terminal residue" evidence="17">
    <location>
        <position position="1"/>
    </location>
</feature>
<feature type="compositionally biased region" description="Polar residues" evidence="14">
    <location>
        <begin position="947"/>
        <end position="959"/>
    </location>
</feature>
<feature type="compositionally biased region" description="Polar residues" evidence="14">
    <location>
        <begin position="1244"/>
        <end position="1270"/>
    </location>
</feature>
<feature type="compositionally biased region" description="Low complexity" evidence="14">
    <location>
        <begin position="845"/>
        <end position="858"/>
    </location>
</feature>
<keyword evidence="18" id="KW-1185">Reference proteome</keyword>
<feature type="compositionally biased region" description="Basic and acidic residues" evidence="14">
    <location>
        <begin position="1146"/>
        <end position="1174"/>
    </location>
</feature>
<keyword evidence="15" id="KW-0732">Signal</keyword>
<dbReference type="GO" id="GO:0042981">
    <property type="term" value="P:regulation of apoptotic process"/>
    <property type="evidence" value="ECO:0007669"/>
    <property type="project" value="TreeGrafter"/>
</dbReference>